<dbReference type="Proteomes" id="UP001610444">
    <property type="component" value="Unassembled WGS sequence"/>
</dbReference>
<organism evidence="1 2">
    <name type="scientific">Aspergillus pseudodeflectus</name>
    <dbReference type="NCBI Taxonomy" id="176178"/>
    <lineage>
        <taxon>Eukaryota</taxon>
        <taxon>Fungi</taxon>
        <taxon>Dikarya</taxon>
        <taxon>Ascomycota</taxon>
        <taxon>Pezizomycotina</taxon>
        <taxon>Eurotiomycetes</taxon>
        <taxon>Eurotiomycetidae</taxon>
        <taxon>Eurotiales</taxon>
        <taxon>Aspergillaceae</taxon>
        <taxon>Aspergillus</taxon>
        <taxon>Aspergillus subgen. Nidulantes</taxon>
    </lineage>
</organism>
<reference evidence="1 2" key="1">
    <citation type="submission" date="2024-07" db="EMBL/GenBank/DDBJ databases">
        <title>Section-level genome sequencing and comparative genomics of Aspergillus sections Usti and Cavernicolus.</title>
        <authorList>
            <consortium name="Lawrence Berkeley National Laboratory"/>
            <person name="Nybo J.L."/>
            <person name="Vesth T.C."/>
            <person name="Theobald S."/>
            <person name="Frisvad J.C."/>
            <person name="Larsen T.O."/>
            <person name="Kjaerboelling I."/>
            <person name="Rothschild-Mancinelli K."/>
            <person name="Lyhne E.K."/>
            <person name="Kogle M.E."/>
            <person name="Barry K."/>
            <person name="Clum A."/>
            <person name="Na H."/>
            <person name="Ledsgaard L."/>
            <person name="Lin J."/>
            <person name="Lipzen A."/>
            <person name="Kuo A."/>
            <person name="Riley R."/>
            <person name="Mondo S."/>
            <person name="LaButti K."/>
            <person name="Haridas S."/>
            <person name="Pangalinan J."/>
            <person name="Salamov A.A."/>
            <person name="Simmons B.A."/>
            <person name="Magnuson J.K."/>
            <person name="Chen J."/>
            <person name="Drula E."/>
            <person name="Henrissat B."/>
            <person name="Wiebenga A."/>
            <person name="Lubbers R.J."/>
            <person name="Gomes A.C."/>
            <person name="Macurrencykelacurrency M.R."/>
            <person name="Stajich J."/>
            <person name="Grigoriev I.V."/>
            <person name="Mortensen U.H."/>
            <person name="De vries R.P."/>
            <person name="Baker S.E."/>
            <person name="Andersen M.R."/>
        </authorList>
    </citation>
    <scope>NUCLEOTIDE SEQUENCE [LARGE SCALE GENOMIC DNA]</scope>
    <source>
        <strain evidence="1 2">CBS 756.74</strain>
    </source>
</reference>
<keyword evidence="2" id="KW-1185">Reference proteome</keyword>
<name>A0ABR4KF06_9EURO</name>
<dbReference type="RefSeq" id="XP_070899424.1">
    <property type="nucleotide sequence ID" value="XM_071045493.1"/>
</dbReference>
<comment type="caution">
    <text evidence="1">The sequence shown here is derived from an EMBL/GenBank/DDBJ whole genome shotgun (WGS) entry which is preliminary data.</text>
</comment>
<evidence type="ECO:0000313" key="1">
    <source>
        <dbReference type="EMBL" id="KAL2850781.1"/>
    </source>
</evidence>
<sequence>MAYITPYAQYPKFRVANSVFRIIRHDNGSVSHEGPYLIERVLSLERYTLCTSDGTSIGGPYTVEDLVAAAQH</sequence>
<evidence type="ECO:0000313" key="2">
    <source>
        <dbReference type="Proteomes" id="UP001610444"/>
    </source>
</evidence>
<dbReference type="GeneID" id="98160657"/>
<proteinExistence type="predicted"/>
<protein>
    <submittedName>
        <fullName evidence="1">Uncharacterized protein</fullName>
    </submittedName>
</protein>
<dbReference type="EMBL" id="JBFXLR010000019">
    <property type="protein sequence ID" value="KAL2850781.1"/>
    <property type="molecule type" value="Genomic_DNA"/>
</dbReference>
<accession>A0ABR4KF06</accession>
<gene>
    <name evidence="1" type="ORF">BJX68DRAFT_266364</name>
</gene>